<protein>
    <submittedName>
        <fullName evidence="1">ABC transporter permease</fullName>
    </submittedName>
</protein>
<dbReference type="Proteomes" id="UP000290407">
    <property type="component" value="Unassembled WGS sequence"/>
</dbReference>
<accession>A0A4Q2UWI4</accession>
<gene>
    <name evidence="1" type="ORF">EQG79_05725</name>
</gene>
<reference evidence="1 2" key="1">
    <citation type="submission" date="2019-01" db="EMBL/GenBank/DDBJ databases">
        <title>Spirosoma flava sp. nov., a propanil-degrading bacterium isolated from herbicide-contaminated soil.</title>
        <authorList>
            <person name="Zhang L."/>
            <person name="Jiang J.-D."/>
        </authorList>
    </citation>
    <scope>NUCLEOTIDE SEQUENCE [LARGE SCALE GENOMIC DNA]</scope>
    <source>
        <strain evidence="1 2">TY50</strain>
    </source>
</reference>
<dbReference type="EMBL" id="SBLB01000001">
    <property type="protein sequence ID" value="RYC72215.1"/>
    <property type="molecule type" value="Genomic_DNA"/>
</dbReference>
<proteinExistence type="predicted"/>
<keyword evidence="2" id="KW-1185">Reference proteome</keyword>
<organism evidence="1 2">
    <name type="scientific">Spirosoma sordidisoli</name>
    <dbReference type="NCBI Taxonomy" id="2502893"/>
    <lineage>
        <taxon>Bacteria</taxon>
        <taxon>Pseudomonadati</taxon>
        <taxon>Bacteroidota</taxon>
        <taxon>Cytophagia</taxon>
        <taxon>Cytophagales</taxon>
        <taxon>Cytophagaceae</taxon>
        <taxon>Spirosoma</taxon>
    </lineage>
</organism>
<sequence>MTTTLFTLSAAALAQTSYDIAPGEPAVFNGVEYGIEVLNERAQDVKTEEYNRYELGLYVTNKSGCAKLIFPRQTLFGTESNPNLLASFDCLNATGKRMTSKGGNLLARPFVVPYRETVKGTDGKDVVKTTNVQAGYILRNGESVSDRIIVIVPAGEKPRMRVRVREIIDNF</sequence>
<evidence type="ECO:0000313" key="2">
    <source>
        <dbReference type="Proteomes" id="UP000290407"/>
    </source>
</evidence>
<dbReference type="AlphaFoldDB" id="A0A4Q2UWI4"/>
<evidence type="ECO:0000313" key="1">
    <source>
        <dbReference type="EMBL" id="RYC72215.1"/>
    </source>
</evidence>
<comment type="caution">
    <text evidence="1">The sequence shown here is derived from an EMBL/GenBank/DDBJ whole genome shotgun (WGS) entry which is preliminary data.</text>
</comment>
<name>A0A4Q2UWI4_9BACT</name>